<evidence type="ECO:0000256" key="3">
    <source>
        <dbReference type="ARBA" id="ARBA00022475"/>
    </source>
</evidence>
<dbReference type="PANTHER" id="PTHR37937">
    <property type="entry name" value="CONJUGATIVE TRANSFER: DNA TRANSPORT"/>
    <property type="match status" value="1"/>
</dbReference>
<keyword evidence="4" id="KW-0812">Transmembrane</keyword>
<comment type="caution">
    <text evidence="7">The sequence shown here is derived from an EMBL/GenBank/DDBJ whole genome shotgun (WGS) entry which is preliminary data.</text>
</comment>
<evidence type="ECO:0000256" key="1">
    <source>
        <dbReference type="ARBA" id="ARBA00004651"/>
    </source>
</evidence>
<keyword evidence="8" id="KW-1185">Reference proteome</keyword>
<dbReference type="Gene3D" id="3.40.50.300">
    <property type="entry name" value="P-loop containing nucleotide triphosphate hydrolases"/>
    <property type="match status" value="1"/>
</dbReference>
<dbReference type="InterPro" id="IPR003688">
    <property type="entry name" value="TraG/VirD4"/>
</dbReference>
<name>A0ABS3JMA6_9BACT</name>
<dbReference type="EMBL" id="JAFMYW010000005">
    <property type="protein sequence ID" value="MBO0950593.1"/>
    <property type="molecule type" value="Genomic_DNA"/>
</dbReference>
<proteinExistence type="inferred from homology"/>
<organism evidence="7 8">
    <name type="scientific">Fibrella forsythiae</name>
    <dbReference type="NCBI Taxonomy" id="2817061"/>
    <lineage>
        <taxon>Bacteria</taxon>
        <taxon>Pseudomonadati</taxon>
        <taxon>Bacteroidota</taxon>
        <taxon>Cytophagia</taxon>
        <taxon>Cytophagales</taxon>
        <taxon>Spirosomataceae</taxon>
        <taxon>Fibrella</taxon>
    </lineage>
</organism>
<dbReference type="Proteomes" id="UP000664628">
    <property type="component" value="Unassembled WGS sequence"/>
</dbReference>
<keyword evidence="5" id="KW-1133">Transmembrane helix</keyword>
<dbReference type="InterPro" id="IPR027417">
    <property type="entry name" value="P-loop_NTPase"/>
</dbReference>
<evidence type="ECO:0000256" key="6">
    <source>
        <dbReference type="ARBA" id="ARBA00023136"/>
    </source>
</evidence>
<reference evidence="7 8" key="1">
    <citation type="submission" date="2021-03" db="EMBL/GenBank/DDBJ databases">
        <title>Fibrella sp. HMF5405 genome sequencing and assembly.</title>
        <authorList>
            <person name="Kang H."/>
            <person name="Kim H."/>
            <person name="Bae S."/>
            <person name="Joh K."/>
        </authorList>
    </citation>
    <scope>NUCLEOTIDE SEQUENCE [LARGE SCALE GENOMIC DNA]</scope>
    <source>
        <strain evidence="7 8">HMF5405</strain>
    </source>
</reference>
<dbReference type="InterPro" id="IPR051539">
    <property type="entry name" value="T4SS-coupling_protein"/>
</dbReference>
<keyword evidence="6" id="KW-0472">Membrane</keyword>
<evidence type="ECO:0000256" key="2">
    <source>
        <dbReference type="ARBA" id="ARBA00008806"/>
    </source>
</evidence>
<dbReference type="PANTHER" id="PTHR37937:SF1">
    <property type="entry name" value="CONJUGATIVE TRANSFER: DNA TRANSPORT"/>
    <property type="match status" value="1"/>
</dbReference>
<dbReference type="SUPFAM" id="SSF52540">
    <property type="entry name" value="P-loop containing nucleoside triphosphate hydrolases"/>
    <property type="match status" value="1"/>
</dbReference>
<dbReference type="CDD" id="cd01127">
    <property type="entry name" value="TrwB_TraG_TraD_VirD4"/>
    <property type="match status" value="1"/>
</dbReference>
<protein>
    <submittedName>
        <fullName evidence="7">Type IV secretory system conjugative DNA transfer family protein</fullName>
    </submittedName>
</protein>
<dbReference type="Pfam" id="PF02534">
    <property type="entry name" value="T4SS-DNA_transf"/>
    <property type="match status" value="1"/>
</dbReference>
<comment type="similarity">
    <text evidence="2">Belongs to the VirD4/TraG family.</text>
</comment>
<evidence type="ECO:0000313" key="8">
    <source>
        <dbReference type="Proteomes" id="UP000664628"/>
    </source>
</evidence>
<evidence type="ECO:0000313" key="7">
    <source>
        <dbReference type="EMBL" id="MBO0950593.1"/>
    </source>
</evidence>
<evidence type="ECO:0000256" key="4">
    <source>
        <dbReference type="ARBA" id="ARBA00022692"/>
    </source>
</evidence>
<gene>
    <name evidence="7" type="ORF">J2I46_18505</name>
</gene>
<keyword evidence="3" id="KW-1003">Cell membrane</keyword>
<comment type="subcellular location">
    <subcellularLocation>
        <location evidence="1">Cell membrane</location>
        <topology evidence="1">Multi-pass membrane protein</topology>
    </subcellularLocation>
</comment>
<accession>A0ABS3JMA6</accession>
<sequence length="350" mass="39200">MEENVGEATSYNPLDILADTSSIHLVDDAQMIAEMLVPVERGDKDKFFTDTARSIVTGLIMQIVTTQEADGRILTTLWRWARLAGDDWDELIARMRLNNDPVNGEIVRNAGNEIVKLMQAGEETFGSILSSVLQATDFLKSPALQQSLRSGYDPTSLSNGNTSLYIIIPADKLQSHARWLRLIVTTTLRAVVRKLNKRVTFLLDEFAALGYLPEIETALSTYAEFEVTVWPILQSLIQLKGLYGENWETFTANTAIRQFFTIYDNFTANYVSAAIGQTSHAITTKGMVGGVQDASSNQRPLVTPDEIRRGSAENIFAFLGSNPPTLFVKRPYYQMFELRNKENTNSYYSI</sequence>
<evidence type="ECO:0000256" key="5">
    <source>
        <dbReference type="ARBA" id="ARBA00022989"/>
    </source>
</evidence>